<feature type="domain" description="RanBP2-type" evidence="10">
    <location>
        <begin position="59"/>
        <end position="88"/>
    </location>
</feature>
<evidence type="ECO:0000256" key="4">
    <source>
        <dbReference type="ARBA" id="ARBA00022771"/>
    </source>
</evidence>
<gene>
    <name evidence="11" type="ORF">LSINAPIS_LOCUS1463</name>
</gene>
<evidence type="ECO:0000256" key="7">
    <source>
        <dbReference type="ARBA" id="ARBA00023242"/>
    </source>
</evidence>
<keyword evidence="12" id="KW-1185">Reference proteome</keyword>
<feature type="compositionally biased region" description="Acidic residues" evidence="9">
    <location>
        <begin position="1117"/>
        <end position="1128"/>
    </location>
</feature>
<sequence>MNDGDWICSDPNCGNINFARRLSCYRCNKERPNAGKPFQKKLGTEIGKSAAEKSRGLFNADDWQCNKCANVNWARRQTCNVCNAPKFGEVEARTGYGGGYNERGVVEYRKREASSDDEYDEFGRRKRKRKAEAGDAVGITEGPVNKSFPPTMPMMETNLPVLTTITPQKKREKDIFSGSLSDGSVCEVPSITKLTNNRTTTHNQNFYSQNVFQMVPKSNRYQRKRYSSSGDKEQSGSSSHDGSVKMTNPVMENRVSSTNNDVVFKFTGPTPSEVFEVKYTVEERVRAAAFAIVYNNCKISTSKFESLYDKPAPDFKTLFAWRQRLLTTGCLVDSHSLPAQETERQLCNHVEKSSKVAQKLPNPDEIPIISDSDDDIPVTFQSNNKSLPFLLERSESTDTMLLDKFDNISKNVTVPLNTSDDKDLPRSQSSSTHNRSHSSSRDSCDSNYSQSDIENLETNEKSSQNEQQKHHNSKLSAADSDSDSLSYNSEDVDFRSRVFGNNRIPKRTCKKQTSSTTSKDCNFVPNLIKGYTTQSTKQQSPLATGNIYTPHFRNMNMRHQDTNLTEGEGVSSEYVPTMMAATAKKHYQDFKNNVKRKGFWAKGNGNTLNSQNSPTKLTRVNPNPSVYYSEKANHKKKADSFVQKMDNSTTVESYVAFGNPIGSTPNNERVDNSSCVFDIVQSNFTKSKNIMDIFNTNCEQSPEKPNDLERFDNVRKMYEEKWNDDDDDLYKDSDTAETLVNKIDTPLSSLGQTNNESPTSNILYRSTNIDTLNSVQENSDKILDLLKDLQGSDNSNIDSGCVNNEMSYNSLNHSNTQIIQSPLKNDILQSIKSDSNPNKFINENERTEEPQVAQINNTRNISPSKRVKVLESITIKSNLIKPIFEEASITESNLQKQSFDDASEVSLEKEAVGKICDINIEQVNEQPNLLPQIDLSSILSSINTNTLLLALQNLQQMTQPQNNVTQNVSTQEESNSPGNTSQADNKLETINLTNDEWELESIQHESIERELQRLDGNSGDTPFIGDIFDPGPVVIPPKLNLKLNTISNEAKTQLSHLNENAPVIGSFKSFALPKPVILNRLKLTVKQPEKVKNLSEVRRKRKKSVASVSQDGVKAGDEDDEEESGDDGDLSKYDLWGSDEEKAENNDNGEKKEDEMENKNETSVDNIKEFVIIFKFFIEFDDFNLNSERESPHESPKSRKSGTRSRSPRSRSSSAPTRRRSRDSRSAGENRSSRDKERSRERDRRDRSRGSREKKERRYSRDGSGNHYSARGRHR</sequence>
<dbReference type="SUPFAM" id="SSF90209">
    <property type="entry name" value="Ran binding protein zinc finger-like"/>
    <property type="match status" value="2"/>
</dbReference>
<keyword evidence="3" id="KW-0677">Repeat</keyword>
<dbReference type="GO" id="GO:0003723">
    <property type="term" value="F:RNA binding"/>
    <property type="evidence" value="ECO:0007669"/>
    <property type="project" value="UniProtKB-KW"/>
</dbReference>
<evidence type="ECO:0000256" key="1">
    <source>
        <dbReference type="ARBA" id="ARBA00004123"/>
    </source>
</evidence>
<organism evidence="11 12">
    <name type="scientific">Leptidea sinapis</name>
    <dbReference type="NCBI Taxonomy" id="189913"/>
    <lineage>
        <taxon>Eukaryota</taxon>
        <taxon>Metazoa</taxon>
        <taxon>Ecdysozoa</taxon>
        <taxon>Arthropoda</taxon>
        <taxon>Hexapoda</taxon>
        <taxon>Insecta</taxon>
        <taxon>Pterygota</taxon>
        <taxon>Neoptera</taxon>
        <taxon>Endopterygota</taxon>
        <taxon>Lepidoptera</taxon>
        <taxon>Glossata</taxon>
        <taxon>Ditrysia</taxon>
        <taxon>Papilionoidea</taxon>
        <taxon>Pieridae</taxon>
        <taxon>Dismorphiinae</taxon>
        <taxon>Leptidea</taxon>
    </lineage>
</organism>
<protein>
    <recommendedName>
        <fullName evidence="10">RanBP2-type domain-containing protein</fullName>
    </recommendedName>
</protein>
<evidence type="ECO:0000256" key="9">
    <source>
        <dbReference type="SAM" id="MobiDB-lite"/>
    </source>
</evidence>
<dbReference type="InterPro" id="IPR036443">
    <property type="entry name" value="Znf_RanBP2_sf"/>
</dbReference>
<dbReference type="PROSITE" id="PS01358">
    <property type="entry name" value="ZF_RANBP2_1"/>
    <property type="match status" value="2"/>
</dbReference>
<feature type="region of interest" description="Disordered" evidence="9">
    <location>
        <begin position="221"/>
        <end position="247"/>
    </location>
</feature>
<evidence type="ECO:0000256" key="2">
    <source>
        <dbReference type="ARBA" id="ARBA00022723"/>
    </source>
</evidence>
<feature type="domain" description="RanBP2-type" evidence="10">
    <location>
        <begin position="2"/>
        <end position="33"/>
    </location>
</feature>
<accession>A0A5E4PQ36</accession>
<dbReference type="GO" id="GO:0008270">
    <property type="term" value="F:zinc ion binding"/>
    <property type="evidence" value="ECO:0007669"/>
    <property type="project" value="UniProtKB-KW"/>
</dbReference>
<dbReference type="PROSITE" id="PS50199">
    <property type="entry name" value="ZF_RANBP2_2"/>
    <property type="match status" value="2"/>
</dbReference>
<keyword evidence="7" id="KW-0539">Nucleus</keyword>
<feature type="region of interest" description="Disordered" evidence="9">
    <location>
        <begin position="1187"/>
        <end position="1275"/>
    </location>
</feature>
<feature type="compositionally biased region" description="Basic and acidic residues" evidence="9">
    <location>
        <begin position="1187"/>
        <end position="1197"/>
    </location>
</feature>
<feature type="compositionally biased region" description="Basic and acidic residues" evidence="9">
    <location>
        <begin position="1139"/>
        <end position="1161"/>
    </location>
</feature>
<evidence type="ECO:0000313" key="11">
    <source>
        <dbReference type="EMBL" id="VVC87981.1"/>
    </source>
</evidence>
<feature type="region of interest" description="Disordered" evidence="9">
    <location>
        <begin position="960"/>
        <end position="986"/>
    </location>
</feature>
<evidence type="ECO:0000256" key="3">
    <source>
        <dbReference type="ARBA" id="ARBA00022737"/>
    </source>
</evidence>
<feature type="region of interest" description="Disordered" evidence="9">
    <location>
        <begin position="412"/>
        <end position="488"/>
    </location>
</feature>
<evidence type="ECO:0000256" key="8">
    <source>
        <dbReference type="PROSITE-ProRule" id="PRU00322"/>
    </source>
</evidence>
<dbReference type="GO" id="GO:0001530">
    <property type="term" value="F:lipopolysaccharide binding"/>
    <property type="evidence" value="ECO:0007669"/>
    <property type="project" value="TreeGrafter"/>
</dbReference>
<keyword evidence="4 8" id="KW-0863">Zinc-finger</keyword>
<dbReference type="InterPro" id="IPR001876">
    <property type="entry name" value="Znf_RanBP2"/>
</dbReference>
<dbReference type="GO" id="GO:0005634">
    <property type="term" value="C:nucleus"/>
    <property type="evidence" value="ECO:0007669"/>
    <property type="project" value="UniProtKB-SubCell"/>
</dbReference>
<name>A0A5E4PQ36_9NEOP</name>
<dbReference type="PANTHER" id="PTHR12999:SF17">
    <property type="entry name" value="ZINC FINGER RAN-BINDING DOMAIN-CONTAINING PROTEIN 2"/>
    <property type="match status" value="1"/>
</dbReference>
<comment type="subcellular location">
    <subcellularLocation>
        <location evidence="1">Nucleus</location>
    </subcellularLocation>
</comment>
<dbReference type="EMBL" id="FZQP02000226">
    <property type="protein sequence ID" value="VVC87981.1"/>
    <property type="molecule type" value="Genomic_DNA"/>
</dbReference>
<feature type="region of interest" description="Disordered" evidence="9">
    <location>
        <begin position="1096"/>
        <end position="1161"/>
    </location>
</feature>
<dbReference type="Pfam" id="PF00641">
    <property type="entry name" value="Zn_ribbon_RanBP"/>
    <property type="match status" value="2"/>
</dbReference>
<reference evidence="11 12" key="1">
    <citation type="submission" date="2017-07" db="EMBL/GenBank/DDBJ databases">
        <authorList>
            <person name="Talla V."/>
            <person name="Backstrom N."/>
        </authorList>
    </citation>
    <scope>NUCLEOTIDE SEQUENCE [LARGE SCALE GENOMIC DNA]</scope>
</reference>
<dbReference type="PANTHER" id="PTHR12999">
    <property type="entry name" value="ZINC FINGER RAN-BINDING DOMAIN-CONTAINING PROTEIN 2 ZRANB2-RELATED"/>
    <property type="match status" value="1"/>
</dbReference>
<proteinExistence type="predicted"/>
<evidence type="ECO:0000256" key="5">
    <source>
        <dbReference type="ARBA" id="ARBA00022833"/>
    </source>
</evidence>
<dbReference type="AlphaFoldDB" id="A0A5E4PQ36"/>
<evidence type="ECO:0000313" key="12">
    <source>
        <dbReference type="Proteomes" id="UP000324832"/>
    </source>
</evidence>
<keyword evidence="6" id="KW-0694">RNA-binding</keyword>
<keyword evidence="2" id="KW-0479">Metal-binding</keyword>
<dbReference type="SMART" id="SM00547">
    <property type="entry name" value="ZnF_RBZ"/>
    <property type="match status" value="2"/>
</dbReference>
<evidence type="ECO:0000256" key="6">
    <source>
        <dbReference type="ARBA" id="ARBA00022884"/>
    </source>
</evidence>
<feature type="compositionally biased region" description="Basic residues" evidence="9">
    <location>
        <begin position="1198"/>
        <end position="1209"/>
    </location>
</feature>
<dbReference type="FunFam" id="4.10.1060.10:FF:000004">
    <property type="entry name" value="Zinc finger Ran-binding domain-containing protein 2"/>
    <property type="match status" value="1"/>
</dbReference>
<feature type="compositionally biased region" description="Basic and acidic residues" evidence="9">
    <location>
        <begin position="1223"/>
        <end position="1261"/>
    </location>
</feature>
<dbReference type="Proteomes" id="UP000324832">
    <property type="component" value="Unassembled WGS sequence"/>
</dbReference>
<evidence type="ECO:0000259" key="10">
    <source>
        <dbReference type="PROSITE" id="PS50199"/>
    </source>
</evidence>
<feature type="compositionally biased region" description="Low complexity" evidence="9">
    <location>
        <begin position="475"/>
        <end position="486"/>
    </location>
</feature>
<dbReference type="Gene3D" id="4.10.1060.10">
    <property type="entry name" value="Zinc finger, RanBP2-type"/>
    <property type="match status" value="2"/>
</dbReference>
<keyword evidence="5" id="KW-0862">Zinc</keyword>